<dbReference type="Proteomes" id="UP000308600">
    <property type="component" value="Unassembled WGS sequence"/>
</dbReference>
<dbReference type="EMBL" id="ML208488">
    <property type="protein sequence ID" value="TFK64138.1"/>
    <property type="molecule type" value="Genomic_DNA"/>
</dbReference>
<reference evidence="1 2" key="1">
    <citation type="journal article" date="2019" name="Nat. Ecol. Evol.">
        <title>Megaphylogeny resolves global patterns of mushroom evolution.</title>
        <authorList>
            <person name="Varga T."/>
            <person name="Krizsan K."/>
            <person name="Foldi C."/>
            <person name="Dima B."/>
            <person name="Sanchez-Garcia M."/>
            <person name="Sanchez-Ramirez S."/>
            <person name="Szollosi G.J."/>
            <person name="Szarkandi J.G."/>
            <person name="Papp V."/>
            <person name="Albert L."/>
            <person name="Andreopoulos W."/>
            <person name="Angelini C."/>
            <person name="Antonin V."/>
            <person name="Barry K.W."/>
            <person name="Bougher N.L."/>
            <person name="Buchanan P."/>
            <person name="Buyck B."/>
            <person name="Bense V."/>
            <person name="Catcheside P."/>
            <person name="Chovatia M."/>
            <person name="Cooper J."/>
            <person name="Damon W."/>
            <person name="Desjardin D."/>
            <person name="Finy P."/>
            <person name="Geml J."/>
            <person name="Haridas S."/>
            <person name="Hughes K."/>
            <person name="Justo A."/>
            <person name="Karasinski D."/>
            <person name="Kautmanova I."/>
            <person name="Kiss B."/>
            <person name="Kocsube S."/>
            <person name="Kotiranta H."/>
            <person name="LaButti K.M."/>
            <person name="Lechner B.E."/>
            <person name="Liimatainen K."/>
            <person name="Lipzen A."/>
            <person name="Lukacs Z."/>
            <person name="Mihaltcheva S."/>
            <person name="Morgado L.N."/>
            <person name="Niskanen T."/>
            <person name="Noordeloos M.E."/>
            <person name="Ohm R.A."/>
            <person name="Ortiz-Santana B."/>
            <person name="Ovrebo C."/>
            <person name="Racz N."/>
            <person name="Riley R."/>
            <person name="Savchenko A."/>
            <person name="Shiryaev A."/>
            <person name="Soop K."/>
            <person name="Spirin V."/>
            <person name="Szebenyi C."/>
            <person name="Tomsovsky M."/>
            <person name="Tulloss R.E."/>
            <person name="Uehling J."/>
            <person name="Grigoriev I.V."/>
            <person name="Vagvolgyi C."/>
            <person name="Papp T."/>
            <person name="Martin F.M."/>
            <person name="Miettinen O."/>
            <person name="Hibbett D.S."/>
            <person name="Nagy L.G."/>
        </authorList>
    </citation>
    <scope>NUCLEOTIDE SEQUENCE [LARGE SCALE GENOMIC DNA]</scope>
    <source>
        <strain evidence="1 2">NL-1719</strain>
    </source>
</reference>
<name>A0ACD3AEP8_9AGAR</name>
<keyword evidence="2" id="KW-1185">Reference proteome</keyword>
<organism evidence="1 2">
    <name type="scientific">Pluteus cervinus</name>
    <dbReference type="NCBI Taxonomy" id="181527"/>
    <lineage>
        <taxon>Eukaryota</taxon>
        <taxon>Fungi</taxon>
        <taxon>Dikarya</taxon>
        <taxon>Basidiomycota</taxon>
        <taxon>Agaricomycotina</taxon>
        <taxon>Agaricomycetes</taxon>
        <taxon>Agaricomycetidae</taxon>
        <taxon>Agaricales</taxon>
        <taxon>Pluteineae</taxon>
        <taxon>Pluteaceae</taxon>
        <taxon>Pluteus</taxon>
    </lineage>
</organism>
<evidence type="ECO:0000313" key="2">
    <source>
        <dbReference type="Proteomes" id="UP000308600"/>
    </source>
</evidence>
<proteinExistence type="predicted"/>
<protein>
    <submittedName>
        <fullName evidence="1">Uncharacterized protein</fullName>
    </submittedName>
</protein>
<accession>A0ACD3AEP8</accession>
<gene>
    <name evidence="1" type="ORF">BDN72DRAFT_774963</name>
</gene>
<feature type="non-terminal residue" evidence="1">
    <location>
        <position position="1"/>
    </location>
</feature>
<evidence type="ECO:0000313" key="1">
    <source>
        <dbReference type="EMBL" id="TFK64138.1"/>
    </source>
</evidence>
<sequence length="155" mass="18372">RHAWLPYFDNVNAIIFPISCFDERLLEDPRVNRLEDSFLLWKAVCSSKILSKSTIILFMNKCDILKRKLKGGIQVKDHLPSFGDRKNEIGVVVKYLREKFKDILRQHSPEPRVSYFYATSVTVCIPSPPINRLLYTFSYHFSLLVDRIRKRRRLR</sequence>